<comment type="caution">
    <text evidence="3">The sequence shown here is derived from an EMBL/GenBank/DDBJ whole genome shotgun (WGS) entry which is preliminary data.</text>
</comment>
<evidence type="ECO:0000256" key="1">
    <source>
        <dbReference type="ARBA" id="ARBA00011353"/>
    </source>
</evidence>
<dbReference type="EMBL" id="MU858395">
    <property type="protein sequence ID" value="KAK4206512.1"/>
    <property type="molecule type" value="Genomic_DNA"/>
</dbReference>
<organism evidence="3 4">
    <name type="scientific">Rhypophila decipiens</name>
    <dbReference type="NCBI Taxonomy" id="261697"/>
    <lineage>
        <taxon>Eukaryota</taxon>
        <taxon>Fungi</taxon>
        <taxon>Dikarya</taxon>
        <taxon>Ascomycota</taxon>
        <taxon>Pezizomycotina</taxon>
        <taxon>Sordariomycetes</taxon>
        <taxon>Sordariomycetidae</taxon>
        <taxon>Sordariales</taxon>
        <taxon>Naviculisporaceae</taxon>
        <taxon>Rhypophila</taxon>
    </lineage>
</organism>
<accession>A0AAN7B1K5</accession>
<name>A0AAN7B1K5_9PEZI</name>
<reference evidence="3" key="2">
    <citation type="submission" date="2023-05" db="EMBL/GenBank/DDBJ databases">
        <authorList>
            <consortium name="Lawrence Berkeley National Laboratory"/>
            <person name="Steindorff A."/>
            <person name="Hensen N."/>
            <person name="Bonometti L."/>
            <person name="Westerberg I."/>
            <person name="Brannstrom I.O."/>
            <person name="Guillou S."/>
            <person name="Cros-Aarteil S."/>
            <person name="Calhoun S."/>
            <person name="Haridas S."/>
            <person name="Kuo A."/>
            <person name="Mondo S."/>
            <person name="Pangilinan J."/>
            <person name="Riley R."/>
            <person name="Labutti K."/>
            <person name="Andreopoulos B."/>
            <person name="Lipzen A."/>
            <person name="Chen C."/>
            <person name="Yanf M."/>
            <person name="Daum C."/>
            <person name="Ng V."/>
            <person name="Clum A."/>
            <person name="Ohm R."/>
            <person name="Martin F."/>
            <person name="Silar P."/>
            <person name="Natvig D."/>
            <person name="Lalanne C."/>
            <person name="Gautier V."/>
            <person name="Ament-Velasquez S.L."/>
            <person name="Kruys A."/>
            <person name="Hutchinson M.I."/>
            <person name="Powell A.J."/>
            <person name="Barry K."/>
            <person name="Miller A.N."/>
            <person name="Grigoriev I.V."/>
            <person name="Debuchy R."/>
            <person name="Gladieux P."/>
            <person name="Thoren M.H."/>
            <person name="Johannesson H."/>
        </authorList>
    </citation>
    <scope>NUCLEOTIDE SEQUENCE</scope>
    <source>
        <strain evidence="3">PSN293</strain>
    </source>
</reference>
<feature type="domain" description="Chromo" evidence="2">
    <location>
        <begin position="50"/>
        <end position="72"/>
    </location>
</feature>
<sequence>MKVKNTFHVSMVKPYKKVTFAGQEAIIEDVVANSDREVTRTDGGKETVEWKFEKILDHGKADNGRWMYLVKW</sequence>
<evidence type="ECO:0000313" key="4">
    <source>
        <dbReference type="Proteomes" id="UP001301769"/>
    </source>
</evidence>
<dbReference type="GO" id="GO:0006338">
    <property type="term" value="P:chromatin remodeling"/>
    <property type="evidence" value="ECO:0007669"/>
    <property type="project" value="UniProtKB-ARBA"/>
</dbReference>
<evidence type="ECO:0000259" key="2">
    <source>
        <dbReference type="PROSITE" id="PS50013"/>
    </source>
</evidence>
<dbReference type="AlphaFoldDB" id="A0AAN7B1K5"/>
<keyword evidence="4" id="KW-1185">Reference proteome</keyword>
<dbReference type="InterPro" id="IPR000953">
    <property type="entry name" value="Chromo/chromo_shadow_dom"/>
</dbReference>
<protein>
    <recommendedName>
        <fullName evidence="2">Chromo domain-containing protein</fullName>
    </recommendedName>
</protein>
<dbReference type="PROSITE" id="PS50013">
    <property type="entry name" value="CHROMO_2"/>
    <property type="match status" value="1"/>
</dbReference>
<dbReference type="SUPFAM" id="SSF54160">
    <property type="entry name" value="Chromo domain-like"/>
    <property type="match status" value="1"/>
</dbReference>
<dbReference type="Gene3D" id="2.40.50.40">
    <property type="match status" value="1"/>
</dbReference>
<feature type="non-terminal residue" evidence="3">
    <location>
        <position position="72"/>
    </location>
</feature>
<gene>
    <name evidence="3" type="ORF">QBC37DRAFT_381014</name>
</gene>
<proteinExistence type="predicted"/>
<dbReference type="InterPro" id="IPR016197">
    <property type="entry name" value="Chromo-like_dom_sf"/>
</dbReference>
<evidence type="ECO:0000313" key="3">
    <source>
        <dbReference type="EMBL" id="KAK4206512.1"/>
    </source>
</evidence>
<dbReference type="Proteomes" id="UP001301769">
    <property type="component" value="Unassembled WGS sequence"/>
</dbReference>
<reference evidence="3" key="1">
    <citation type="journal article" date="2023" name="Mol. Phylogenet. Evol.">
        <title>Genome-scale phylogeny and comparative genomics of the fungal order Sordariales.</title>
        <authorList>
            <person name="Hensen N."/>
            <person name="Bonometti L."/>
            <person name="Westerberg I."/>
            <person name="Brannstrom I.O."/>
            <person name="Guillou S."/>
            <person name="Cros-Aarteil S."/>
            <person name="Calhoun S."/>
            <person name="Haridas S."/>
            <person name="Kuo A."/>
            <person name="Mondo S."/>
            <person name="Pangilinan J."/>
            <person name="Riley R."/>
            <person name="LaButti K."/>
            <person name="Andreopoulos B."/>
            <person name="Lipzen A."/>
            <person name="Chen C."/>
            <person name="Yan M."/>
            <person name="Daum C."/>
            <person name="Ng V."/>
            <person name="Clum A."/>
            <person name="Steindorff A."/>
            <person name="Ohm R.A."/>
            <person name="Martin F."/>
            <person name="Silar P."/>
            <person name="Natvig D.O."/>
            <person name="Lalanne C."/>
            <person name="Gautier V."/>
            <person name="Ament-Velasquez S.L."/>
            <person name="Kruys A."/>
            <person name="Hutchinson M.I."/>
            <person name="Powell A.J."/>
            <person name="Barry K."/>
            <person name="Miller A.N."/>
            <person name="Grigoriev I.V."/>
            <person name="Debuchy R."/>
            <person name="Gladieux P."/>
            <person name="Hiltunen Thoren M."/>
            <person name="Johannesson H."/>
        </authorList>
    </citation>
    <scope>NUCLEOTIDE SEQUENCE</scope>
    <source>
        <strain evidence="3">PSN293</strain>
    </source>
</reference>
<comment type="subunit">
    <text evidence="1">Component of the NuA4 histone acetyltransferase complex.</text>
</comment>